<dbReference type="EMBL" id="CP113361">
    <property type="protein sequence ID" value="WAI02147.1"/>
    <property type="molecule type" value="Genomic_DNA"/>
</dbReference>
<accession>A0A9X9S5L1</accession>
<evidence type="ECO:0000313" key="1">
    <source>
        <dbReference type="EMBL" id="WAI02147.1"/>
    </source>
</evidence>
<sequence>MVSGENTGMSLEDVLILTGEMEHMEELIRLSARDKSGFSPQEMLDSVIHPMLDELEMYIKNEASVPQDVGRLKALVHQWITSRMDCLL</sequence>
<dbReference type="GeneID" id="76834348"/>
<dbReference type="AlphaFoldDB" id="A0A9X9S5L1"/>
<reference evidence="1" key="1">
    <citation type="submission" date="2022-11" db="EMBL/GenBank/DDBJ databases">
        <title>Complete genome sequence of Methanogenium organophilum DSM 3596.</title>
        <authorList>
            <person name="Chen S.-C."/>
            <person name="Lai S.-J."/>
            <person name="You Y.-T."/>
        </authorList>
    </citation>
    <scope>NUCLEOTIDE SEQUENCE</scope>
    <source>
        <strain evidence="1">DSM 3596</strain>
    </source>
</reference>
<gene>
    <name evidence="1" type="ORF">OU421_04560</name>
</gene>
<dbReference type="Proteomes" id="UP001163096">
    <property type="component" value="Chromosome"/>
</dbReference>
<organism evidence="1 2">
    <name type="scientific">Methanogenium organophilum</name>
    <dbReference type="NCBI Taxonomy" id="2199"/>
    <lineage>
        <taxon>Archaea</taxon>
        <taxon>Methanobacteriati</taxon>
        <taxon>Methanobacteriota</taxon>
        <taxon>Stenosarchaea group</taxon>
        <taxon>Methanomicrobia</taxon>
        <taxon>Methanomicrobiales</taxon>
        <taxon>Methanomicrobiaceae</taxon>
        <taxon>Methanogenium</taxon>
    </lineage>
</organism>
<name>A0A9X9S5L1_METOG</name>
<protein>
    <submittedName>
        <fullName evidence="1">Uncharacterized protein</fullName>
    </submittedName>
</protein>
<keyword evidence="2" id="KW-1185">Reference proteome</keyword>
<dbReference type="RefSeq" id="WP_268187425.1">
    <property type="nucleotide sequence ID" value="NZ_CP113361.1"/>
</dbReference>
<evidence type="ECO:0000313" key="2">
    <source>
        <dbReference type="Proteomes" id="UP001163096"/>
    </source>
</evidence>
<proteinExistence type="predicted"/>
<dbReference type="KEGG" id="mou:OU421_04560"/>